<reference evidence="1 2" key="1">
    <citation type="submission" date="2020-04" db="EMBL/GenBank/DDBJ databases">
        <authorList>
            <person name="Alioto T."/>
            <person name="Alioto T."/>
            <person name="Gomez Garrido J."/>
        </authorList>
    </citation>
    <scope>NUCLEOTIDE SEQUENCE [LARGE SCALE GENOMIC DNA]</scope>
</reference>
<dbReference type="AlphaFoldDB" id="A0A8S1E1Y0"/>
<keyword evidence="2" id="KW-1185">Reference proteome</keyword>
<organism evidence="1 2">
    <name type="scientific">Cloeon dipterum</name>
    <dbReference type="NCBI Taxonomy" id="197152"/>
    <lineage>
        <taxon>Eukaryota</taxon>
        <taxon>Metazoa</taxon>
        <taxon>Ecdysozoa</taxon>
        <taxon>Arthropoda</taxon>
        <taxon>Hexapoda</taxon>
        <taxon>Insecta</taxon>
        <taxon>Pterygota</taxon>
        <taxon>Palaeoptera</taxon>
        <taxon>Ephemeroptera</taxon>
        <taxon>Pisciforma</taxon>
        <taxon>Baetidae</taxon>
        <taxon>Cloeon</taxon>
    </lineage>
</organism>
<gene>
    <name evidence="1" type="ORF">CLODIP_2_CD02115</name>
</gene>
<dbReference type="Proteomes" id="UP000494165">
    <property type="component" value="Unassembled WGS sequence"/>
</dbReference>
<evidence type="ECO:0000313" key="1">
    <source>
        <dbReference type="EMBL" id="CAB3386474.1"/>
    </source>
</evidence>
<evidence type="ECO:0000313" key="2">
    <source>
        <dbReference type="Proteomes" id="UP000494165"/>
    </source>
</evidence>
<accession>A0A8S1E1Y0</accession>
<sequence length="78" mass="9180">MDEKISMLPMMLLCQAFDFLKNGFRLGKELLMLLSRWIRPKPFGEKIVSFFCPAIQHLENAFTDDSKEKNAYLHIDKE</sequence>
<protein>
    <submittedName>
        <fullName evidence="1">Uncharacterized protein</fullName>
    </submittedName>
</protein>
<dbReference type="EMBL" id="CADEPI010000485">
    <property type="protein sequence ID" value="CAB3386474.1"/>
    <property type="molecule type" value="Genomic_DNA"/>
</dbReference>
<name>A0A8S1E1Y0_9INSE</name>
<comment type="caution">
    <text evidence="1">The sequence shown here is derived from an EMBL/GenBank/DDBJ whole genome shotgun (WGS) entry which is preliminary data.</text>
</comment>
<proteinExistence type="predicted"/>